<accession>U4VJK6</accession>
<dbReference type="EMBL" id="ASXJ01000042">
    <property type="protein sequence ID" value="ERM03072.1"/>
    <property type="molecule type" value="Genomic_DNA"/>
</dbReference>
<name>U4VJK6_9HYPH</name>
<comment type="caution">
    <text evidence="1">The sequence shown here is derived from an EMBL/GenBank/DDBJ whole genome shotgun (WGS) entry which is preliminary data.</text>
</comment>
<sequence length="29" mass="3199">MRGAEKHALMLAAVNDALFTGWLDVLARK</sequence>
<protein>
    <submittedName>
        <fullName evidence="1">Uncharacterized protein</fullName>
    </submittedName>
</protein>
<dbReference type="Proteomes" id="UP000016842">
    <property type="component" value="Unassembled WGS sequence"/>
</dbReference>
<gene>
    <name evidence="1" type="ORF">Q644_13380</name>
</gene>
<dbReference type="AlphaFoldDB" id="U4VJK6"/>
<evidence type="ECO:0000313" key="2">
    <source>
        <dbReference type="Proteomes" id="UP000016842"/>
    </source>
</evidence>
<proteinExistence type="predicted"/>
<reference evidence="1 2" key="1">
    <citation type="journal article" date="2014" name="FEMS Microbiol. Lett.">
        <title>Genome sequencing analysis reveals virulence-related gene content of Ochrobactrum intermedium strain 229E, a urease-positive strain isolated from the human gastric niche.</title>
        <authorList>
            <person name="Kulkarni G.J."/>
            <person name="Shetty S."/>
            <person name="Dharne M.S."/>
            <person name="Shouche Y.S."/>
        </authorList>
    </citation>
    <scope>NUCLEOTIDE SEQUENCE [LARGE SCALE GENOMIC DNA]</scope>
    <source>
        <strain evidence="1 2">229E</strain>
    </source>
</reference>
<organism evidence="1 2">
    <name type="scientific">Brucella intermedia 229E</name>
    <dbReference type="NCBI Taxonomy" id="1337887"/>
    <lineage>
        <taxon>Bacteria</taxon>
        <taxon>Pseudomonadati</taxon>
        <taxon>Pseudomonadota</taxon>
        <taxon>Alphaproteobacteria</taxon>
        <taxon>Hyphomicrobiales</taxon>
        <taxon>Brucellaceae</taxon>
        <taxon>Brucella/Ochrobactrum group</taxon>
        <taxon>Brucella</taxon>
    </lineage>
</organism>
<evidence type="ECO:0000313" key="1">
    <source>
        <dbReference type="EMBL" id="ERM03072.1"/>
    </source>
</evidence>